<feature type="coiled-coil region" evidence="1">
    <location>
        <begin position="109"/>
        <end position="143"/>
    </location>
</feature>
<keyword evidence="3" id="KW-0732">Signal</keyword>
<feature type="region of interest" description="Disordered" evidence="2">
    <location>
        <begin position="22"/>
        <end position="48"/>
    </location>
</feature>
<evidence type="ECO:0000313" key="4">
    <source>
        <dbReference type="EMBL" id="MCO6048103.1"/>
    </source>
</evidence>
<dbReference type="PROSITE" id="PS51257">
    <property type="entry name" value="PROKAR_LIPOPROTEIN"/>
    <property type="match status" value="1"/>
</dbReference>
<dbReference type="EMBL" id="JAMXLR010000095">
    <property type="protein sequence ID" value="MCO6048103.1"/>
    <property type="molecule type" value="Genomic_DNA"/>
</dbReference>
<keyword evidence="1" id="KW-0175">Coiled coil</keyword>
<proteinExistence type="predicted"/>
<evidence type="ECO:0000256" key="3">
    <source>
        <dbReference type="SAM" id="SignalP"/>
    </source>
</evidence>
<name>A0A9X2JKD1_9BACT</name>
<dbReference type="RefSeq" id="WP_252856216.1">
    <property type="nucleotide sequence ID" value="NZ_JAMXLR010000095.1"/>
</dbReference>
<reference evidence="4" key="1">
    <citation type="submission" date="2022-06" db="EMBL/GenBank/DDBJ databases">
        <title>Aeoliella straminimaris, a novel planctomycete from sediments.</title>
        <authorList>
            <person name="Vitorino I.R."/>
            <person name="Lage O.M."/>
        </authorList>
    </citation>
    <scope>NUCLEOTIDE SEQUENCE</scope>
    <source>
        <strain evidence="4">ICT_H6.2</strain>
    </source>
</reference>
<evidence type="ECO:0000256" key="1">
    <source>
        <dbReference type="SAM" id="Coils"/>
    </source>
</evidence>
<gene>
    <name evidence="4" type="ORF">NG895_29770</name>
</gene>
<comment type="caution">
    <text evidence="4">The sequence shown here is derived from an EMBL/GenBank/DDBJ whole genome shotgun (WGS) entry which is preliminary data.</text>
</comment>
<dbReference type="AlphaFoldDB" id="A0A9X2JKD1"/>
<dbReference type="Proteomes" id="UP001155241">
    <property type="component" value="Unassembled WGS sequence"/>
</dbReference>
<protein>
    <submittedName>
        <fullName evidence="4">Uncharacterized protein</fullName>
    </submittedName>
</protein>
<sequence length="257" mass="27595">MVTRLFASLIALMIVAGCSWAQEPGSAKVPPNTSTADNEAQAGETDGTDAAELFSGVDEEPTPEEEPAEDAATADIEGAGEEGAGEGPAMTAERPAAADERATAEARKVFELTQRIAALETELDELKQTLYSTQRTLARLQDSGELSRRALGAMVEDADLRGTMGELLQGKIRLNNTTDQDVIMYINGTAWTVVPGKSFVHAPVGTVSFLYDPAGKPEFKGIQEWMENEITGQFELEYEVRTPGATATERSVVRQLP</sequence>
<feature type="region of interest" description="Disordered" evidence="2">
    <location>
        <begin position="79"/>
        <end position="102"/>
    </location>
</feature>
<keyword evidence="5" id="KW-1185">Reference proteome</keyword>
<evidence type="ECO:0000313" key="5">
    <source>
        <dbReference type="Proteomes" id="UP001155241"/>
    </source>
</evidence>
<evidence type="ECO:0000256" key="2">
    <source>
        <dbReference type="SAM" id="MobiDB-lite"/>
    </source>
</evidence>
<feature type="chain" id="PRO_5040776958" evidence="3">
    <location>
        <begin position="22"/>
        <end position="257"/>
    </location>
</feature>
<organism evidence="4 5">
    <name type="scientific">Aeoliella straminimaris</name>
    <dbReference type="NCBI Taxonomy" id="2954799"/>
    <lineage>
        <taxon>Bacteria</taxon>
        <taxon>Pseudomonadati</taxon>
        <taxon>Planctomycetota</taxon>
        <taxon>Planctomycetia</taxon>
        <taxon>Pirellulales</taxon>
        <taxon>Lacipirellulaceae</taxon>
        <taxon>Aeoliella</taxon>
    </lineage>
</organism>
<feature type="signal peptide" evidence="3">
    <location>
        <begin position="1"/>
        <end position="21"/>
    </location>
</feature>
<accession>A0A9X2JKD1</accession>